<feature type="domain" description="Mannose-1-phosphate guanyltransferase C-terminal" evidence="2">
    <location>
        <begin position="91"/>
        <end position="169"/>
    </location>
</feature>
<evidence type="ECO:0000313" key="4">
    <source>
        <dbReference type="Proteomes" id="UP000812672"/>
    </source>
</evidence>
<dbReference type="InterPro" id="IPR050179">
    <property type="entry name" value="Trans_hexapeptide_repeat"/>
</dbReference>
<comment type="caution">
    <text evidence="3">The sequence shown here is derived from an EMBL/GenBank/DDBJ whole genome shotgun (WGS) entry which is preliminary data.</text>
</comment>
<organism evidence="3 4">
    <name type="scientific">Allobacillus halotolerans</name>
    <dbReference type="NCBI Taxonomy" id="570278"/>
    <lineage>
        <taxon>Bacteria</taxon>
        <taxon>Bacillati</taxon>
        <taxon>Bacillota</taxon>
        <taxon>Bacilli</taxon>
        <taxon>Bacillales</taxon>
        <taxon>Bacillaceae</taxon>
        <taxon>Allobacillus</taxon>
    </lineage>
</organism>
<dbReference type="Proteomes" id="UP000812672">
    <property type="component" value="Unassembled WGS sequence"/>
</dbReference>
<dbReference type="PANTHER" id="PTHR43300:SF7">
    <property type="entry name" value="UDP-N-ACETYLBACILLOSAMINE N-ACETYLTRANSFERASE"/>
    <property type="match status" value="1"/>
</dbReference>
<keyword evidence="4" id="KW-1185">Reference proteome</keyword>
<evidence type="ECO:0000313" key="3">
    <source>
        <dbReference type="EMBL" id="MBU6081825.1"/>
    </source>
</evidence>
<dbReference type="InterPro" id="IPR020019">
    <property type="entry name" value="AcTrfase_PglD-like"/>
</dbReference>
<name>A0ABS6GRT3_9BACI</name>
<dbReference type="Pfam" id="PF17836">
    <property type="entry name" value="PglD_N"/>
    <property type="match status" value="1"/>
</dbReference>
<dbReference type="CDD" id="cd03360">
    <property type="entry name" value="LbH_AT_putative"/>
    <property type="match status" value="1"/>
</dbReference>
<evidence type="ECO:0000259" key="2">
    <source>
        <dbReference type="Pfam" id="PF25087"/>
    </source>
</evidence>
<feature type="domain" description="PglD N-terminal" evidence="1">
    <location>
        <begin position="6"/>
        <end position="83"/>
    </location>
</feature>
<evidence type="ECO:0000259" key="1">
    <source>
        <dbReference type="Pfam" id="PF17836"/>
    </source>
</evidence>
<gene>
    <name evidence="3" type="ORF">KQ486_12450</name>
</gene>
<dbReference type="EMBL" id="JAHLZF010000023">
    <property type="protein sequence ID" value="MBU6081825.1"/>
    <property type="molecule type" value="Genomic_DNA"/>
</dbReference>
<proteinExistence type="predicted"/>
<reference evidence="3 4" key="1">
    <citation type="journal article" date="2011" name="Int. J. Syst. Evol. Microbiol.">
        <title>Allobacillus halotolerans gen. nov., sp. nov. isolated from shrimp paste.</title>
        <authorList>
            <person name="Sheu S.Y."/>
            <person name="Arun A.B."/>
            <person name="Jiang S.R."/>
            <person name="Young C.C."/>
            <person name="Chen W.M."/>
        </authorList>
    </citation>
    <scope>NUCLEOTIDE SEQUENCE [LARGE SCALE GENOMIC DNA]</scope>
    <source>
        <strain evidence="3 4">LMG 24826</strain>
    </source>
</reference>
<dbReference type="InterPro" id="IPR041561">
    <property type="entry name" value="PglD_N"/>
</dbReference>
<dbReference type="Pfam" id="PF25087">
    <property type="entry name" value="GMPPB_C"/>
    <property type="match status" value="1"/>
</dbReference>
<dbReference type="RefSeq" id="WP_216687806.1">
    <property type="nucleotide sequence ID" value="NZ_CAUPKR010000015.1"/>
</dbReference>
<dbReference type="InterPro" id="IPR056729">
    <property type="entry name" value="GMPPB_C"/>
</dbReference>
<dbReference type="PANTHER" id="PTHR43300">
    <property type="entry name" value="ACETYLTRANSFERASE"/>
    <property type="match status" value="1"/>
</dbReference>
<dbReference type="NCBIfam" id="TIGR03570">
    <property type="entry name" value="NeuD_NnaD"/>
    <property type="match status" value="1"/>
</dbReference>
<sequence>MSHKEVYIIGAGTYGEAMCELAEILGYDVKGFYDEDKKIINTKVMKKKVINKFSRISVESIKNKQFIVAIGNNKVRNEIMTRINKLGGSTPTLIHPTAVISPSATIGKGVYIQANAYIWTKVRINDFCIISPGAVIAHHSSIGDACLISSQATVGASITIEKEVFIGMGSTTVTGIYKIGQKSTIGAGALVLKDVDSNAVYAGVPAKKIRSKEEF</sequence>
<protein>
    <submittedName>
        <fullName evidence="3">Acetyltransferase</fullName>
    </submittedName>
</protein>
<accession>A0ABS6GRT3</accession>